<feature type="binding site" evidence="6">
    <location>
        <position position="182"/>
    </location>
    <ligand>
        <name>Zn(2+)</name>
        <dbReference type="ChEBI" id="CHEBI:29105"/>
    </ligand>
</feature>
<dbReference type="Gene3D" id="3.30.1600.10">
    <property type="entry name" value="SIR2/SIRT2 'Small Domain"/>
    <property type="match status" value="1"/>
</dbReference>
<feature type="domain" description="Deacetylase sirtuin-type" evidence="7">
    <location>
        <begin position="28"/>
        <end position="350"/>
    </location>
</feature>
<evidence type="ECO:0000256" key="4">
    <source>
        <dbReference type="ARBA" id="ARBA00023027"/>
    </source>
</evidence>
<dbReference type="PROSITE" id="PS50305">
    <property type="entry name" value="SIRTUIN"/>
    <property type="match status" value="1"/>
</dbReference>
<dbReference type="GO" id="GO:0070403">
    <property type="term" value="F:NAD+ binding"/>
    <property type="evidence" value="ECO:0007669"/>
    <property type="project" value="InterPro"/>
</dbReference>
<feature type="binding site" evidence="6">
    <location>
        <position position="175"/>
    </location>
    <ligand>
        <name>Zn(2+)</name>
        <dbReference type="ChEBI" id="CHEBI:29105"/>
    </ligand>
</feature>
<reference evidence="8" key="1">
    <citation type="submission" date="2021-01" db="EMBL/GenBank/DDBJ databases">
        <authorList>
            <person name="Kaushik A."/>
        </authorList>
    </citation>
    <scope>NUCLEOTIDE SEQUENCE</scope>
    <source>
        <strain evidence="8">Type strain: AG8-Rh-89/</strain>
    </source>
</reference>
<dbReference type="InterPro" id="IPR026590">
    <property type="entry name" value="Ssirtuin_cat_dom"/>
</dbReference>
<feature type="active site" description="Proton acceptor" evidence="6">
    <location>
        <position position="164"/>
    </location>
</feature>
<comment type="similarity">
    <text evidence="2">Belongs to the sirtuin family. Class I subfamily.</text>
</comment>
<organism evidence="8 9">
    <name type="scientific">Rhizoctonia solani</name>
    <dbReference type="NCBI Taxonomy" id="456999"/>
    <lineage>
        <taxon>Eukaryota</taxon>
        <taxon>Fungi</taxon>
        <taxon>Dikarya</taxon>
        <taxon>Basidiomycota</taxon>
        <taxon>Agaricomycotina</taxon>
        <taxon>Agaricomycetes</taxon>
        <taxon>Cantharellales</taxon>
        <taxon>Ceratobasidiaceae</taxon>
        <taxon>Rhizoctonia</taxon>
    </lineage>
</organism>
<keyword evidence="3" id="KW-0808">Transferase</keyword>
<comment type="caution">
    <text evidence="8">The sequence shown here is derived from an EMBL/GenBank/DDBJ whole genome shotgun (WGS) entry which is preliminary data.</text>
</comment>
<keyword evidence="6" id="KW-0479">Metal-binding</keyword>
<evidence type="ECO:0000256" key="5">
    <source>
        <dbReference type="ARBA" id="ARBA00023128"/>
    </source>
</evidence>
<dbReference type="PANTHER" id="PTHR11085:SF8">
    <property type="entry name" value="NAD-DEPENDENT HISTONE DEACETYLASE HST3"/>
    <property type="match status" value="1"/>
</dbReference>
<dbReference type="AlphaFoldDB" id="A0A8H3DBD7"/>
<evidence type="ECO:0000256" key="1">
    <source>
        <dbReference type="ARBA" id="ARBA00004173"/>
    </source>
</evidence>
<feature type="binding site" evidence="6">
    <location>
        <position position="201"/>
    </location>
    <ligand>
        <name>Zn(2+)</name>
        <dbReference type="ChEBI" id="CHEBI:29105"/>
    </ligand>
</feature>
<dbReference type="GO" id="GO:0005739">
    <property type="term" value="C:mitochondrion"/>
    <property type="evidence" value="ECO:0007669"/>
    <property type="project" value="UniProtKB-SubCell"/>
</dbReference>
<comment type="subcellular location">
    <subcellularLocation>
        <location evidence="1">Mitochondrion</location>
    </subcellularLocation>
</comment>
<sequence length="678" mass="75143">MKTAHIDKDNGLTGSQSKHRYTVPIIRCGQPEDKAVYRRMLLALEAASQVTIVCGAGISTSAGIPDFRSADGLYSRARSEMRGELRGSEMFDAQVFRDPQKLIAYGRAMGRLRTTSRNATPTPCHDYIATLHGLGRLLRCYTQNIDGLQTRGRPHLAEVVLELHGNIQRLRCNRCSQSPDECEQELDNSLIVDGYVHCNKCQQRGKAGSNGNWDLRPIPPGLLLPQVLHNEGSWEPQSNGMSLDELERADGLASLLLVVGTSIKTDGAARLVKSLAKRVHAGGGVVVYIDRAPLPDRKWGDFFDLQLQTEIDSWARDASGCLNALDERGDVKKAVTQVLQALRDRDIKQPRKSNTSLSSITSFPAACDSHLVSVTPTPSKTTDLIILVCHSGAAPFLARAVAIQLIGLGRTCGWKCHGYIVVLSGSEDDLRSVPAQKNYYLIVVHISDYLFRLRGPWRPIEPGQRVQELLQKLVCAMRALSQQGNGRLLLLICAEDELLDRDDTAHLQELFEQQSTFDSMITSLNMSHFKIHGWARFALDVALSRSQTHSDLVSHIAARWMDNIELYETADLVLFSRAQRATMFLASCFVDRPLGKPLPRIDTTCPCQPDTLTTNEKQWQVHHNAVNGCAARDVRMMAQCSACQQSWSLATTHLLGTVLCVGGNFCLRLELDRESGWV</sequence>
<evidence type="ECO:0000256" key="2">
    <source>
        <dbReference type="ARBA" id="ARBA00006924"/>
    </source>
</evidence>
<dbReference type="PANTHER" id="PTHR11085">
    <property type="entry name" value="NAD-DEPENDENT PROTEIN DEACYLASE SIRTUIN-5, MITOCHONDRIAL-RELATED"/>
    <property type="match status" value="1"/>
</dbReference>
<evidence type="ECO:0000313" key="8">
    <source>
        <dbReference type="EMBL" id="CAE6516491.1"/>
    </source>
</evidence>
<keyword evidence="5" id="KW-0496">Mitochondrion</keyword>
<dbReference type="InterPro" id="IPR029035">
    <property type="entry name" value="DHS-like_NAD/FAD-binding_dom"/>
</dbReference>
<evidence type="ECO:0000259" key="7">
    <source>
        <dbReference type="PROSITE" id="PS50305"/>
    </source>
</evidence>
<dbReference type="EMBL" id="CAJMWZ010006131">
    <property type="protein sequence ID" value="CAE6516491.1"/>
    <property type="molecule type" value="Genomic_DNA"/>
</dbReference>
<gene>
    <name evidence="8" type="ORF">RDB_LOCUS113013</name>
</gene>
<dbReference type="Proteomes" id="UP000663850">
    <property type="component" value="Unassembled WGS sequence"/>
</dbReference>
<evidence type="ECO:0000313" key="9">
    <source>
        <dbReference type="Proteomes" id="UP000663850"/>
    </source>
</evidence>
<dbReference type="InterPro" id="IPR050134">
    <property type="entry name" value="NAD-dep_sirtuin_deacylases"/>
</dbReference>
<keyword evidence="6" id="KW-0862">Zinc</keyword>
<dbReference type="Pfam" id="PF02146">
    <property type="entry name" value="SIR2"/>
    <property type="match status" value="1"/>
</dbReference>
<dbReference type="InterPro" id="IPR003000">
    <property type="entry name" value="Sirtuin"/>
</dbReference>
<accession>A0A8H3DBD7</accession>
<proteinExistence type="inferred from homology"/>
<protein>
    <recommendedName>
        <fullName evidence="7">Deacetylase sirtuin-type domain-containing protein</fullName>
    </recommendedName>
</protein>
<keyword evidence="4" id="KW-0520">NAD</keyword>
<dbReference type="InterPro" id="IPR026591">
    <property type="entry name" value="Sirtuin_cat_small_dom_sf"/>
</dbReference>
<dbReference type="GO" id="GO:0046872">
    <property type="term" value="F:metal ion binding"/>
    <property type="evidence" value="ECO:0007669"/>
    <property type="project" value="UniProtKB-KW"/>
</dbReference>
<evidence type="ECO:0000256" key="3">
    <source>
        <dbReference type="ARBA" id="ARBA00022679"/>
    </source>
</evidence>
<feature type="binding site" evidence="6">
    <location>
        <position position="198"/>
    </location>
    <ligand>
        <name>Zn(2+)</name>
        <dbReference type="ChEBI" id="CHEBI:29105"/>
    </ligand>
</feature>
<name>A0A8H3DBD7_9AGAM</name>
<evidence type="ECO:0000256" key="6">
    <source>
        <dbReference type="PROSITE-ProRule" id="PRU00236"/>
    </source>
</evidence>
<dbReference type="SUPFAM" id="SSF52467">
    <property type="entry name" value="DHS-like NAD/FAD-binding domain"/>
    <property type="match status" value="1"/>
</dbReference>
<dbReference type="GO" id="GO:0017136">
    <property type="term" value="F:histone deacetylase activity, NAD-dependent"/>
    <property type="evidence" value="ECO:0007669"/>
    <property type="project" value="TreeGrafter"/>
</dbReference>
<dbReference type="Gene3D" id="3.40.50.1220">
    <property type="entry name" value="TPP-binding domain"/>
    <property type="match status" value="1"/>
</dbReference>
<dbReference type="GO" id="GO:0005634">
    <property type="term" value="C:nucleus"/>
    <property type="evidence" value="ECO:0007669"/>
    <property type="project" value="TreeGrafter"/>
</dbReference>